<evidence type="ECO:0000256" key="11">
    <source>
        <dbReference type="HAMAP-Rule" id="MF_00252"/>
    </source>
</evidence>
<evidence type="ECO:0000313" key="17">
    <source>
        <dbReference type="EMBL" id="ERI74849.1"/>
    </source>
</evidence>
<dbReference type="HAMAP" id="MF_00252">
    <property type="entry name" value="Lys_tRNA_synth_class2"/>
    <property type="match status" value="1"/>
</dbReference>
<comment type="subcellular location">
    <subcellularLocation>
        <location evidence="11">Cytoplasm</location>
    </subcellularLocation>
</comment>
<proteinExistence type="inferred from homology"/>
<dbReference type="GO" id="GO:0000287">
    <property type="term" value="F:magnesium ion binding"/>
    <property type="evidence" value="ECO:0007669"/>
    <property type="project" value="UniProtKB-UniRule"/>
</dbReference>
<feature type="binding site" evidence="11">
    <location>
        <position position="415"/>
    </location>
    <ligand>
        <name>Mg(2+)</name>
        <dbReference type="ChEBI" id="CHEBI:18420"/>
        <label>2</label>
    </ligand>
</feature>
<feature type="coiled-coil region" evidence="14">
    <location>
        <begin position="1"/>
        <end position="32"/>
    </location>
</feature>
<evidence type="ECO:0000259" key="16">
    <source>
        <dbReference type="PROSITE" id="PS50886"/>
    </source>
</evidence>
<evidence type="ECO:0000256" key="1">
    <source>
        <dbReference type="ARBA" id="ARBA00008226"/>
    </source>
</evidence>
<name>A0ABC9TUC5_CLOSY</name>
<dbReference type="InterPro" id="IPR004365">
    <property type="entry name" value="NA-bd_OB_tRNA"/>
</dbReference>
<dbReference type="GO" id="GO:0005524">
    <property type="term" value="F:ATP binding"/>
    <property type="evidence" value="ECO:0007669"/>
    <property type="project" value="UniProtKB-UniRule"/>
</dbReference>
<reference evidence="17 18" key="1">
    <citation type="submission" date="2013-07" db="EMBL/GenBank/DDBJ databases">
        <authorList>
            <person name="Weinstock G."/>
            <person name="Sodergren E."/>
            <person name="Wylie T."/>
            <person name="Fulton L."/>
            <person name="Fulton R."/>
            <person name="Fronick C."/>
            <person name="O'Laughlin M."/>
            <person name="Godfrey J."/>
            <person name="Miner T."/>
            <person name="Herter B."/>
            <person name="Appelbaum E."/>
            <person name="Cordes M."/>
            <person name="Lek S."/>
            <person name="Wollam A."/>
            <person name="Pepin K.H."/>
            <person name="Palsikar V.B."/>
            <person name="Mitreva M."/>
            <person name="Wilson R.K."/>
        </authorList>
    </citation>
    <scope>NUCLEOTIDE SEQUENCE [LARGE SCALE GENOMIC DNA]</scope>
    <source>
        <strain evidence="17 18">ATCC 14940</strain>
    </source>
</reference>
<sequence length="644" mass="73423">MAEQNQQNKKEEQDLNQLLKVRREKLAELQENGKDPFQITKFDVTAHSTDVKDNFETMDGKEVTLAGRMMSKRVMGKASFCNIQDLKGNIQSYVARDSIGEESYKEFKKMDIGDVVGIRGTVFKTKTGEISIHAEAVTLLSKSLQILPEKFHGLTNTDMRYRQRYVDLIMNPEVRDTFVKRSRIIKEVRNFLDGRGFMEVETPMLVPNAGGAAARPFTTHYNALDEDVKLRISLELYLKRLIVGGLERVYEIGRVFRNEGVDTRHNPEFTLMELYQAYTDYYGMMELVETMFREVAKKVLGTAKLIYDGVEIDLEKPFERITMVDALKKYKGIDFTQIKTDEEAKALADQYHIEYEARHKKGDILSMLFEEFVEEHLVQPTFILDHPIEISPLTKKKPENPDYTERFELFITKREMANAYSELNDPLDQIERFKAQEALLAAGDEEANSMDEDFVNALMVGMPPTGGIGIGMDRFIMLLTDSYAIRDVLLFPTMKTLGGNDVSKKEEKTVITEEKAAEKIDFSNVKIEPLFEEMVDFETFAKSDYRAVKIKDCTAVPKSKKLLQFTLDDGSGTDRTILSGIHEYYEPEELIGKTAIAIVNLPPRKMMGIDSCGMLISAVHEEDGKEGLNLLMVDDRIPAGAKLY</sequence>
<feature type="binding site" evidence="11">
    <location>
        <position position="408"/>
    </location>
    <ligand>
        <name>Mg(2+)</name>
        <dbReference type="ChEBI" id="CHEBI:18420"/>
        <label>1</label>
    </ligand>
</feature>
<keyword evidence="2 12" id="KW-0820">tRNA-binding</keyword>
<dbReference type="Gene3D" id="3.30.930.10">
    <property type="entry name" value="Bira Bifunctional Protein, Domain 2"/>
    <property type="match status" value="1"/>
</dbReference>
<keyword evidence="5 11" id="KW-0547">Nucleotide-binding</keyword>
<dbReference type="FunFam" id="2.40.50.140:FF:000024">
    <property type="entry name" value="Lysine--tRNA ligase"/>
    <property type="match status" value="1"/>
</dbReference>
<dbReference type="InterPro" id="IPR045864">
    <property type="entry name" value="aa-tRNA-synth_II/BPL/LPL"/>
</dbReference>
<dbReference type="Gene3D" id="2.40.50.140">
    <property type="entry name" value="Nucleic acid-binding proteins"/>
    <property type="match status" value="2"/>
</dbReference>
<dbReference type="CDD" id="cd00775">
    <property type="entry name" value="LysRS_core"/>
    <property type="match status" value="1"/>
</dbReference>
<evidence type="ECO:0000256" key="12">
    <source>
        <dbReference type="PROSITE-ProRule" id="PRU00209"/>
    </source>
</evidence>
<feature type="domain" description="Aminoacyl-transfer RNA synthetases class-II family profile" evidence="15">
    <location>
        <begin position="181"/>
        <end position="492"/>
    </location>
</feature>
<dbReference type="AlphaFoldDB" id="A0ABC9TUC5"/>
<dbReference type="PROSITE" id="PS50862">
    <property type="entry name" value="AA_TRNA_LIGASE_II"/>
    <property type="match status" value="1"/>
</dbReference>
<dbReference type="EMBL" id="AWSU01000279">
    <property type="protein sequence ID" value="ERI74849.1"/>
    <property type="molecule type" value="Genomic_DNA"/>
</dbReference>
<evidence type="ECO:0000256" key="14">
    <source>
        <dbReference type="SAM" id="Coils"/>
    </source>
</evidence>
<feature type="domain" description="TRNA-binding" evidence="16">
    <location>
        <begin position="539"/>
        <end position="644"/>
    </location>
</feature>
<comment type="similarity">
    <text evidence="1 11">Belongs to the class-II aminoacyl-tRNA synthetase family.</text>
</comment>
<evidence type="ECO:0000256" key="10">
    <source>
        <dbReference type="ARBA" id="ARBA00048573"/>
    </source>
</evidence>
<dbReference type="PROSITE" id="PS50886">
    <property type="entry name" value="TRBD"/>
    <property type="match status" value="1"/>
</dbReference>
<dbReference type="InterPro" id="IPR018149">
    <property type="entry name" value="Lys-tRNA-synth_II_C"/>
</dbReference>
<accession>A0ABC9TUC5</accession>
<dbReference type="Pfam" id="PF00152">
    <property type="entry name" value="tRNA-synt_2"/>
    <property type="match status" value="1"/>
</dbReference>
<dbReference type="CDD" id="cd04322">
    <property type="entry name" value="LysRS_N"/>
    <property type="match status" value="1"/>
</dbReference>
<gene>
    <name evidence="11" type="primary">lysS</name>
    <name evidence="17" type="ORF">CLOSYM_03592</name>
</gene>
<dbReference type="GO" id="GO:0000049">
    <property type="term" value="F:tRNA binding"/>
    <property type="evidence" value="ECO:0007669"/>
    <property type="project" value="UniProtKB-UniRule"/>
</dbReference>
<dbReference type="SUPFAM" id="SSF55681">
    <property type="entry name" value="Class II aaRS and biotin synthetases"/>
    <property type="match status" value="1"/>
</dbReference>
<evidence type="ECO:0000256" key="4">
    <source>
        <dbReference type="ARBA" id="ARBA00022723"/>
    </source>
</evidence>
<evidence type="ECO:0000256" key="9">
    <source>
        <dbReference type="ARBA" id="ARBA00023146"/>
    </source>
</evidence>
<keyword evidence="6 11" id="KW-0067">ATP-binding</keyword>
<keyword evidence="14" id="KW-0175">Coiled coil</keyword>
<dbReference type="InterPro" id="IPR044136">
    <property type="entry name" value="Lys-tRNA-ligase_II_N"/>
</dbReference>
<dbReference type="EC" id="6.1.1.6" evidence="11"/>
<evidence type="ECO:0000256" key="6">
    <source>
        <dbReference type="ARBA" id="ARBA00022840"/>
    </source>
</evidence>
<evidence type="ECO:0000256" key="3">
    <source>
        <dbReference type="ARBA" id="ARBA00022598"/>
    </source>
</evidence>
<feature type="binding site" evidence="11">
    <location>
        <position position="415"/>
    </location>
    <ligand>
        <name>Mg(2+)</name>
        <dbReference type="ChEBI" id="CHEBI:18420"/>
        <label>1</label>
    </ligand>
</feature>
<keyword evidence="7 12" id="KW-0694">RNA-binding</keyword>
<evidence type="ECO:0000259" key="15">
    <source>
        <dbReference type="PROSITE" id="PS50862"/>
    </source>
</evidence>
<comment type="catalytic activity">
    <reaction evidence="10 11 13">
        <text>tRNA(Lys) + L-lysine + ATP = L-lysyl-tRNA(Lys) + AMP + diphosphate</text>
        <dbReference type="Rhea" id="RHEA:20792"/>
        <dbReference type="Rhea" id="RHEA-COMP:9696"/>
        <dbReference type="Rhea" id="RHEA-COMP:9697"/>
        <dbReference type="ChEBI" id="CHEBI:30616"/>
        <dbReference type="ChEBI" id="CHEBI:32551"/>
        <dbReference type="ChEBI" id="CHEBI:33019"/>
        <dbReference type="ChEBI" id="CHEBI:78442"/>
        <dbReference type="ChEBI" id="CHEBI:78529"/>
        <dbReference type="ChEBI" id="CHEBI:456215"/>
        <dbReference type="EC" id="6.1.1.6"/>
    </reaction>
</comment>
<comment type="cofactor">
    <cofactor evidence="11 13">
        <name>Mg(2+)</name>
        <dbReference type="ChEBI" id="CHEBI:18420"/>
    </cofactor>
    <text evidence="11 13">Binds 3 Mg(2+) ions per subunit.</text>
</comment>
<keyword evidence="3 11" id="KW-0436">Ligase</keyword>
<comment type="subunit">
    <text evidence="11">Homodimer.</text>
</comment>
<protein>
    <recommendedName>
        <fullName evidence="11">Lysine--tRNA ligase</fullName>
        <ecNumber evidence="11">6.1.1.6</ecNumber>
    </recommendedName>
    <alternativeName>
        <fullName evidence="11">Lysyl-tRNA synthetase</fullName>
        <shortName evidence="11">LysRS</shortName>
    </alternativeName>
</protein>
<dbReference type="GO" id="GO:0140096">
    <property type="term" value="F:catalytic activity, acting on a protein"/>
    <property type="evidence" value="ECO:0007669"/>
    <property type="project" value="UniProtKB-ARBA"/>
</dbReference>
<dbReference type="InterPro" id="IPR006195">
    <property type="entry name" value="aa-tRNA-synth_II"/>
</dbReference>
<evidence type="ECO:0000256" key="8">
    <source>
        <dbReference type="ARBA" id="ARBA00022917"/>
    </source>
</evidence>
<dbReference type="InterPro" id="IPR004364">
    <property type="entry name" value="Aa-tRNA-synt_II"/>
</dbReference>
<dbReference type="Pfam" id="PF01336">
    <property type="entry name" value="tRNA_anti-codon"/>
    <property type="match status" value="1"/>
</dbReference>
<keyword evidence="11 13" id="KW-0460">Magnesium</keyword>
<evidence type="ECO:0000256" key="13">
    <source>
        <dbReference type="RuleBase" id="RU000336"/>
    </source>
</evidence>
<dbReference type="SUPFAM" id="SSF50249">
    <property type="entry name" value="Nucleic acid-binding proteins"/>
    <property type="match status" value="2"/>
</dbReference>
<comment type="caution">
    <text evidence="17">The sequence shown here is derived from an EMBL/GenBank/DDBJ whole genome shotgun (WGS) entry which is preliminary data.</text>
</comment>
<dbReference type="PANTHER" id="PTHR42918">
    <property type="entry name" value="LYSYL-TRNA SYNTHETASE"/>
    <property type="match status" value="1"/>
</dbReference>
<dbReference type="GO" id="GO:0016740">
    <property type="term" value="F:transferase activity"/>
    <property type="evidence" value="ECO:0007669"/>
    <property type="project" value="UniProtKB-ARBA"/>
</dbReference>
<organism evidence="17 18">
    <name type="scientific">[Clostridium] symbiosum ATCC 14940</name>
    <dbReference type="NCBI Taxonomy" id="411472"/>
    <lineage>
        <taxon>Bacteria</taxon>
        <taxon>Bacillati</taxon>
        <taxon>Bacillota</taxon>
        <taxon>Clostridia</taxon>
        <taxon>Lachnospirales</taxon>
        <taxon>Lachnospiraceae</taxon>
        <taxon>Otoolea</taxon>
    </lineage>
</organism>
<dbReference type="NCBIfam" id="TIGR00499">
    <property type="entry name" value="lysS_bact"/>
    <property type="match status" value="1"/>
</dbReference>
<evidence type="ECO:0000313" key="18">
    <source>
        <dbReference type="Proteomes" id="UP000016491"/>
    </source>
</evidence>
<dbReference type="GO" id="GO:0006430">
    <property type="term" value="P:lysyl-tRNA aminoacylation"/>
    <property type="evidence" value="ECO:0007669"/>
    <property type="project" value="UniProtKB-UniRule"/>
</dbReference>
<dbReference type="GO" id="GO:0005737">
    <property type="term" value="C:cytoplasm"/>
    <property type="evidence" value="ECO:0007669"/>
    <property type="project" value="UniProtKB-SubCell"/>
</dbReference>
<evidence type="ECO:0000256" key="7">
    <source>
        <dbReference type="ARBA" id="ARBA00022884"/>
    </source>
</evidence>
<dbReference type="PANTHER" id="PTHR42918:SF15">
    <property type="entry name" value="LYSINE--TRNA LIGASE, CHLOROPLASTIC_MITOCHONDRIAL"/>
    <property type="match status" value="1"/>
</dbReference>
<dbReference type="NCBIfam" id="NF001756">
    <property type="entry name" value="PRK00484.1"/>
    <property type="match status" value="1"/>
</dbReference>
<dbReference type="InterPro" id="IPR012340">
    <property type="entry name" value="NA-bd_OB-fold"/>
</dbReference>
<evidence type="ECO:0000256" key="5">
    <source>
        <dbReference type="ARBA" id="ARBA00022741"/>
    </source>
</evidence>
<dbReference type="GO" id="GO:0004824">
    <property type="term" value="F:lysine-tRNA ligase activity"/>
    <property type="evidence" value="ECO:0007669"/>
    <property type="project" value="UniProtKB-UniRule"/>
</dbReference>
<keyword evidence="4 11" id="KW-0479">Metal-binding</keyword>
<evidence type="ECO:0000256" key="2">
    <source>
        <dbReference type="ARBA" id="ARBA00022555"/>
    </source>
</evidence>
<dbReference type="RefSeq" id="WP_003508743.1">
    <property type="nucleotide sequence ID" value="NZ_KE992807.1"/>
</dbReference>
<dbReference type="Pfam" id="PF01588">
    <property type="entry name" value="tRNA_bind"/>
    <property type="match status" value="1"/>
</dbReference>
<keyword evidence="8 11" id="KW-0648">Protein biosynthesis</keyword>
<dbReference type="PRINTS" id="PR00982">
    <property type="entry name" value="TRNASYNTHLYS"/>
</dbReference>
<keyword evidence="9 11" id="KW-0030">Aminoacyl-tRNA synthetase</keyword>
<dbReference type="Proteomes" id="UP000016491">
    <property type="component" value="Unassembled WGS sequence"/>
</dbReference>
<dbReference type="InterPro" id="IPR002313">
    <property type="entry name" value="Lys-tRNA-ligase_II"/>
</dbReference>
<dbReference type="InterPro" id="IPR002547">
    <property type="entry name" value="tRNA-bd_dom"/>
</dbReference>
<keyword evidence="11" id="KW-0963">Cytoplasm</keyword>